<dbReference type="PATRIC" id="fig|414004.10.peg.1208"/>
<evidence type="ECO:0000313" key="3">
    <source>
        <dbReference type="EMBL" id="ABK77946.1"/>
    </source>
</evidence>
<dbReference type="InterPro" id="IPR020904">
    <property type="entry name" value="Sc_DH/Rdtase_CS"/>
</dbReference>
<evidence type="ECO:0000256" key="1">
    <source>
        <dbReference type="ARBA" id="ARBA00006484"/>
    </source>
</evidence>
<dbReference type="CDD" id="cd05233">
    <property type="entry name" value="SDR_c"/>
    <property type="match status" value="1"/>
</dbReference>
<protein>
    <submittedName>
        <fullName evidence="3">Short-chain alcohol dehydrogenase</fullName>
        <ecNumber evidence="3">1.1.1.125</ecNumber>
    </submittedName>
</protein>
<dbReference type="InterPro" id="IPR002347">
    <property type="entry name" value="SDR_fam"/>
</dbReference>
<evidence type="ECO:0000313" key="4">
    <source>
        <dbReference type="Proteomes" id="UP000000758"/>
    </source>
</evidence>
<dbReference type="EC" id="1.1.1.125" evidence="3"/>
<dbReference type="InterPro" id="IPR036291">
    <property type="entry name" value="NAD(P)-bd_dom_sf"/>
</dbReference>
<dbReference type="FunFam" id="3.40.50.720:FF:000084">
    <property type="entry name" value="Short-chain dehydrogenase reductase"/>
    <property type="match status" value="1"/>
</dbReference>
<dbReference type="PANTHER" id="PTHR42760">
    <property type="entry name" value="SHORT-CHAIN DEHYDROGENASES/REDUCTASES FAMILY MEMBER"/>
    <property type="match status" value="1"/>
</dbReference>
<keyword evidence="4" id="KW-1185">Reference proteome</keyword>
<dbReference type="GO" id="GO:0008678">
    <property type="term" value="F:2-deoxy-D-gluconate 3-dehydrogenase activity"/>
    <property type="evidence" value="ECO:0007669"/>
    <property type="project" value="UniProtKB-EC"/>
</dbReference>
<dbReference type="EMBL" id="DP000238">
    <property type="protein sequence ID" value="ABK77946.1"/>
    <property type="molecule type" value="Genomic_DNA"/>
</dbReference>
<accession>A0RX79</accession>
<dbReference type="HOGENOM" id="CLU_010194_1_1_2"/>
<gene>
    <name evidence="3" type="ordered locus">CENSYa_1323</name>
</gene>
<sequence>MRLEGKVAVVTGASSDIGASIVRRLAEEGAKVVLLGRRPDALEAARRVSGHEESTASIPCDVTDEGQLAQMADRVVEAYGRIDILVNGAGSIHDPKHFHVMPIMDVKKMIHGNVLGVLLPTRAVLGKMMDTGGVIINIGSISAERAIPRVHLAAYSSTKAAVVMFTKSIAVEYARRNIRCNCINPGIVDSGMIKPYLEDPDARRILEERQPLKRIGTPADIANAVLFLASDEASWITGAVLNVDGGKSASEA</sequence>
<dbReference type="PRINTS" id="PR00081">
    <property type="entry name" value="GDHRDH"/>
</dbReference>
<proteinExistence type="inferred from homology"/>
<dbReference type="SUPFAM" id="SSF51735">
    <property type="entry name" value="NAD(P)-binding Rossmann-fold domains"/>
    <property type="match status" value="1"/>
</dbReference>
<dbReference type="STRING" id="414004.CENSYa_1323"/>
<dbReference type="EnsemblBacteria" id="ABK77946">
    <property type="protein sequence ID" value="ABK77946"/>
    <property type="gene ID" value="CENSYa_1323"/>
</dbReference>
<dbReference type="PANTHER" id="PTHR42760:SF115">
    <property type="entry name" value="3-OXOACYL-[ACYL-CARRIER-PROTEIN] REDUCTASE FABG"/>
    <property type="match status" value="1"/>
</dbReference>
<dbReference type="KEGG" id="csy:CENSYa_1323"/>
<dbReference type="Pfam" id="PF13561">
    <property type="entry name" value="adh_short_C2"/>
    <property type="match status" value="1"/>
</dbReference>
<dbReference type="PRINTS" id="PR00080">
    <property type="entry name" value="SDRFAMILY"/>
</dbReference>
<dbReference type="AlphaFoldDB" id="A0RX79"/>
<organism evidence="3 4">
    <name type="scientific">Cenarchaeum symbiosum (strain A)</name>
    <dbReference type="NCBI Taxonomy" id="414004"/>
    <lineage>
        <taxon>Archaea</taxon>
        <taxon>Nitrososphaerota</taxon>
        <taxon>Candidatus Cenarchaeales</taxon>
        <taxon>Candidatus Cenarchaeaceae</taxon>
        <taxon>Candidatus Cenarchaeum</taxon>
    </lineage>
</organism>
<comment type="similarity">
    <text evidence="1">Belongs to the short-chain dehydrogenases/reductases (SDR) family.</text>
</comment>
<dbReference type="Gene3D" id="3.40.50.720">
    <property type="entry name" value="NAD(P)-binding Rossmann-like Domain"/>
    <property type="match status" value="1"/>
</dbReference>
<name>A0RX79_CENSY</name>
<reference evidence="3 4" key="1">
    <citation type="journal article" date="2006" name="Proc. Natl. Acad. Sci. U.S.A.">
        <title>Genomic analysis of the uncultivated marine crenarchaeote Cenarchaeum symbiosum.</title>
        <authorList>
            <person name="Hallam S.J."/>
            <person name="Konstantinidis K.T."/>
            <person name="Putnam N."/>
            <person name="Schleper C."/>
            <person name="Watanabe Y."/>
            <person name="Sugahara J."/>
            <person name="Preston C."/>
            <person name="de la Torre J."/>
            <person name="Richardson P.M."/>
            <person name="DeLong E.F."/>
        </authorList>
    </citation>
    <scope>NUCLEOTIDE SEQUENCE [LARGE SCALE GENOMIC DNA]</scope>
    <source>
        <strain evidence="4">A</strain>
    </source>
</reference>
<keyword evidence="2 3" id="KW-0560">Oxidoreductase</keyword>
<dbReference type="NCBIfam" id="NF005559">
    <property type="entry name" value="PRK07231.1"/>
    <property type="match status" value="1"/>
</dbReference>
<evidence type="ECO:0000256" key="2">
    <source>
        <dbReference type="ARBA" id="ARBA00023002"/>
    </source>
</evidence>
<dbReference type="Proteomes" id="UP000000758">
    <property type="component" value="Chromosome"/>
</dbReference>
<dbReference type="PROSITE" id="PS00061">
    <property type="entry name" value="ADH_SHORT"/>
    <property type="match status" value="1"/>
</dbReference>